<evidence type="ECO:0000256" key="1">
    <source>
        <dbReference type="ARBA" id="ARBA00004496"/>
    </source>
</evidence>
<proteinExistence type="inferred from homology"/>
<dbReference type="CDD" id="cd04485">
    <property type="entry name" value="DnaE_OBF"/>
    <property type="match status" value="1"/>
</dbReference>
<evidence type="ECO:0000256" key="2">
    <source>
        <dbReference type="ARBA" id="ARBA00009496"/>
    </source>
</evidence>
<dbReference type="InterPro" id="IPR003141">
    <property type="entry name" value="Pol/His_phosphatase_N"/>
</dbReference>
<evidence type="ECO:0000256" key="7">
    <source>
        <dbReference type="ARBA" id="ARBA00022705"/>
    </source>
</evidence>
<dbReference type="Proteomes" id="UP001179280">
    <property type="component" value="Unassembled WGS sequence"/>
</dbReference>
<dbReference type="InterPro" id="IPR029460">
    <property type="entry name" value="DNAPol_HHH"/>
</dbReference>
<comment type="function">
    <text evidence="9">DNA polymerase III is a complex, multichain enzyme responsible for most of the replicative synthesis in bacteria. This DNA polymerase also exhibits 3' to 5' exonuclease activity. The alpha chain is the DNA polymerase.</text>
</comment>
<dbReference type="RefSeq" id="WP_204465654.1">
    <property type="nucleotide sequence ID" value="NZ_JAFBCV010000004.1"/>
</dbReference>
<feature type="domain" description="Polymerase/histidinol phosphatase N-terminal" evidence="11">
    <location>
        <begin position="10"/>
        <end position="71"/>
    </location>
</feature>
<keyword evidence="6 12" id="KW-0548">Nucleotidyltransferase</keyword>
<dbReference type="Pfam" id="PF14579">
    <property type="entry name" value="HHH_6"/>
    <property type="match status" value="1"/>
</dbReference>
<dbReference type="SUPFAM" id="SSF89550">
    <property type="entry name" value="PHP domain-like"/>
    <property type="match status" value="1"/>
</dbReference>
<evidence type="ECO:0000256" key="6">
    <source>
        <dbReference type="ARBA" id="ARBA00022695"/>
    </source>
</evidence>
<gene>
    <name evidence="12" type="ORF">JOC54_001719</name>
</gene>
<keyword evidence="8" id="KW-0239">DNA-directed DNA polymerase</keyword>
<dbReference type="Pfam" id="PF02811">
    <property type="entry name" value="PHP"/>
    <property type="match status" value="1"/>
</dbReference>
<keyword evidence="13" id="KW-1185">Reference proteome</keyword>
<dbReference type="Pfam" id="PF07733">
    <property type="entry name" value="DNA_pol3_alpha"/>
    <property type="match status" value="1"/>
</dbReference>
<dbReference type="EC" id="2.7.7.7" evidence="3"/>
<dbReference type="Gene3D" id="3.20.20.140">
    <property type="entry name" value="Metal-dependent hydrolases"/>
    <property type="match status" value="1"/>
</dbReference>
<organism evidence="12 13">
    <name type="scientific">Shouchella xiaoxiensis</name>
    <dbReference type="NCBI Taxonomy" id="766895"/>
    <lineage>
        <taxon>Bacteria</taxon>
        <taxon>Bacillati</taxon>
        <taxon>Bacillota</taxon>
        <taxon>Bacilli</taxon>
        <taxon>Bacillales</taxon>
        <taxon>Bacillaceae</taxon>
        <taxon>Shouchella</taxon>
    </lineage>
</organism>
<evidence type="ECO:0000256" key="8">
    <source>
        <dbReference type="ARBA" id="ARBA00022932"/>
    </source>
</evidence>
<name>A0ABS2SSG9_9BACI</name>
<evidence type="ECO:0000259" key="11">
    <source>
        <dbReference type="SMART" id="SM00481"/>
    </source>
</evidence>
<evidence type="ECO:0000256" key="9">
    <source>
        <dbReference type="ARBA" id="ARBA00025611"/>
    </source>
</evidence>
<dbReference type="SMART" id="SM00481">
    <property type="entry name" value="POLIIIAc"/>
    <property type="match status" value="1"/>
</dbReference>
<evidence type="ECO:0000256" key="3">
    <source>
        <dbReference type="ARBA" id="ARBA00012417"/>
    </source>
</evidence>
<keyword evidence="7" id="KW-0235">DNA replication</keyword>
<accession>A0ABS2SSG9</accession>
<dbReference type="NCBIfam" id="TIGR00594">
    <property type="entry name" value="polc"/>
    <property type="match status" value="1"/>
</dbReference>
<dbReference type="InterPro" id="IPR016195">
    <property type="entry name" value="Pol/histidinol_Pase-like"/>
</dbReference>
<comment type="caution">
    <text evidence="12">The sequence shown here is derived from an EMBL/GenBank/DDBJ whole genome shotgun (WGS) entry which is preliminary data.</text>
</comment>
<keyword evidence="5 12" id="KW-0808">Transferase</keyword>
<dbReference type="InterPro" id="IPR004365">
    <property type="entry name" value="NA-bd_OB_tRNA"/>
</dbReference>
<evidence type="ECO:0000256" key="10">
    <source>
        <dbReference type="ARBA" id="ARBA00049244"/>
    </source>
</evidence>
<protein>
    <recommendedName>
        <fullName evidence="4">DNA polymerase III subunit alpha</fullName>
        <ecNumber evidence="3">2.7.7.7</ecNumber>
    </recommendedName>
</protein>
<dbReference type="PANTHER" id="PTHR32294">
    <property type="entry name" value="DNA POLYMERASE III SUBUNIT ALPHA"/>
    <property type="match status" value="1"/>
</dbReference>
<dbReference type="CDD" id="cd07431">
    <property type="entry name" value="PHP_PolIIIA"/>
    <property type="match status" value="1"/>
</dbReference>
<dbReference type="EMBL" id="JAFBCV010000004">
    <property type="protein sequence ID" value="MBM7838463.1"/>
    <property type="molecule type" value="Genomic_DNA"/>
</dbReference>
<sequence>MQALLSNIYSEYSLLQSINRIEEFVAYAKQNGYSSLGLTDRNVLYGAVPFYKACIKAGIKPIIGLECDVMAGDQRVPVRLLAKSKAGYRQLVAISSKINLDPKNQGINLDFFQQETTECVVCLFKDSFYSAKNWSKRWQALTSGATGVIELSGDDDYQLSQFAKAFQLTCIAAPPIRFLQKGNSIVYRLVRAIDAGSSLEHISVDDGMESAYLLSIQELQQSFSTEVLEATNKLAKEIETELPLNEPHIPSYDSLSEEEADAKLKEECEVGLTKRYGEDPTEQQHNRLKKELHVIAEMGYSSYFLIVADFMRYAKEQGILTGPGRGSSASSIVAFTLFITDVDPLKHDLLFERFLNPERISLPDIDIDFPDYRRDEMIQYVKERFGRDKVAQVLTFGTFAGKAAIRDAGKALSLKSSFVDQVAKSLTPASLPLIEAIEKGLFKSLKSPELDQLLFFARQLEGLPRHVSTHAAGVIISDAPLQNKVALQHGSDQVPITQADMNSLEALGLVKFDFLGLRNLTLLEQILHLIYRQTGQSIDLQSIPFNDEPTFRLLQAGKSTGIFQLESAGMRSVLKQLKPTHFGDIVATSALYRPGPMDFIPEYIKGKAQPKDCYSANEEINKILKPTLGVVVYQEQIIKLLQVSAGYSLAEADVYRRAITKKDRQLMNEDQFVTRAVQNGLQKEEAAFIFSLIERFANYGFPKSHATAYSFISYWLAYLRVHYAAAFFAALCSSSWQSHSKLYAYLYEARREGIRVLPPSVFKSDALFTLEGEAIRFGLLPIARVNLQAVQLLKSVRTEEDENLFSFYARVNAVAINQNVLESFIKAGALDEWNQPRSVLLANLDKAKAFADQVMDFKESAGDLFTIKPATPNYIAVEPSSKIEELEWEKEVLGFYLTGHPIENEQERLVQFGRTKLADSRPSRKKVRVAALLSDVKKISTKKGEAMAFFTASDESDECSCVAFPQVWKAYESVLQDHALVFLEGFMEERTGKKQFIVQKAIDIKQVGQGQTQQALYVRMKANLDTPTKLSDLKYILSLDSGVTPVILHREREKTTKRLADEYSVAPSRKTIQLLSQLFGKENVVLKDKS</sequence>
<dbReference type="Pfam" id="PF01336">
    <property type="entry name" value="tRNA_anti-codon"/>
    <property type="match status" value="1"/>
</dbReference>
<dbReference type="Pfam" id="PF17657">
    <property type="entry name" value="DNA_pol3_finger"/>
    <property type="match status" value="1"/>
</dbReference>
<dbReference type="PANTHER" id="PTHR32294:SF0">
    <property type="entry name" value="DNA POLYMERASE III SUBUNIT ALPHA"/>
    <property type="match status" value="1"/>
</dbReference>
<comment type="catalytic activity">
    <reaction evidence="10">
        <text>DNA(n) + a 2'-deoxyribonucleoside 5'-triphosphate = DNA(n+1) + diphosphate</text>
        <dbReference type="Rhea" id="RHEA:22508"/>
        <dbReference type="Rhea" id="RHEA-COMP:17339"/>
        <dbReference type="Rhea" id="RHEA-COMP:17340"/>
        <dbReference type="ChEBI" id="CHEBI:33019"/>
        <dbReference type="ChEBI" id="CHEBI:61560"/>
        <dbReference type="ChEBI" id="CHEBI:173112"/>
        <dbReference type="EC" id="2.7.7.7"/>
    </reaction>
</comment>
<evidence type="ECO:0000313" key="12">
    <source>
        <dbReference type="EMBL" id="MBM7838463.1"/>
    </source>
</evidence>
<evidence type="ECO:0000256" key="4">
    <source>
        <dbReference type="ARBA" id="ARBA00019114"/>
    </source>
</evidence>
<dbReference type="InterPro" id="IPR040982">
    <property type="entry name" value="DNA_pol3_finger"/>
</dbReference>
<dbReference type="GO" id="GO:0003887">
    <property type="term" value="F:DNA-directed DNA polymerase activity"/>
    <property type="evidence" value="ECO:0007669"/>
    <property type="project" value="UniProtKB-EC"/>
</dbReference>
<dbReference type="InterPro" id="IPR004013">
    <property type="entry name" value="PHP_dom"/>
</dbReference>
<evidence type="ECO:0000256" key="5">
    <source>
        <dbReference type="ARBA" id="ARBA00022679"/>
    </source>
</evidence>
<dbReference type="InterPro" id="IPR011708">
    <property type="entry name" value="DNA_pol3_alpha_NTPase_dom"/>
</dbReference>
<dbReference type="InterPro" id="IPR004805">
    <property type="entry name" value="DnaE2/DnaE/PolC"/>
</dbReference>
<dbReference type="InterPro" id="IPR041931">
    <property type="entry name" value="DNA_pol3_alpha_thumb_dom"/>
</dbReference>
<dbReference type="Gene3D" id="1.10.150.870">
    <property type="match status" value="1"/>
</dbReference>
<comment type="similarity">
    <text evidence="2">Belongs to the DNA polymerase type-C family. DnaE subfamily.</text>
</comment>
<reference evidence="12" key="1">
    <citation type="submission" date="2021-01" db="EMBL/GenBank/DDBJ databases">
        <title>Genomic Encyclopedia of Type Strains, Phase IV (KMG-IV): sequencing the most valuable type-strain genomes for metagenomic binning, comparative biology and taxonomic classification.</title>
        <authorList>
            <person name="Goeker M."/>
        </authorList>
    </citation>
    <scope>NUCLEOTIDE SEQUENCE</scope>
    <source>
        <strain evidence="12">DSM 21943</strain>
    </source>
</reference>
<evidence type="ECO:0000313" key="13">
    <source>
        <dbReference type="Proteomes" id="UP001179280"/>
    </source>
</evidence>
<dbReference type="Gene3D" id="1.10.10.1600">
    <property type="entry name" value="Bacterial DNA polymerase III alpha subunit, thumb domain"/>
    <property type="match status" value="1"/>
</dbReference>
<comment type="subcellular location">
    <subcellularLocation>
        <location evidence="1">Cytoplasm</location>
    </subcellularLocation>
</comment>